<evidence type="ECO:0000256" key="1">
    <source>
        <dbReference type="PROSITE-ProRule" id="PRU00285"/>
    </source>
</evidence>
<dbReference type="InterPro" id="IPR031107">
    <property type="entry name" value="Small_HSP"/>
</dbReference>
<dbReference type="InterPro" id="IPR002068">
    <property type="entry name" value="A-crystallin/Hsp20_dom"/>
</dbReference>
<dbReference type="InterPro" id="IPR008978">
    <property type="entry name" value="HSP20-like_chaperone"/>
</dbReference>
<reference evidence="4" key="2">
    <citation type="submission" date="2021-04" db="EMBL/GenBank/DDBJ databases">
        <authorList>
            <person name="Gilroy R."/>
        </authorList>
    </citation>
    <scope>NUCLEOTIDE SEQUENCE</scope>
    <source>
        <strain evidence="4">ChiHjej12B11-16260</strain>
    </source>
</reference>
<reference evidence="4" key="1">
    <citation type="journal article" date="2021" name="PeerJ">
        <title>Extensive microbial diversity within the chicken gut microbiome revealed by metagenomics and culture.</title>
        <authorList>
            <person name="Gilroy R."/>
            <person name="Ravi A."/>
            <person name="Getino M."/>
            <person name="Pursley I."/>
            <person name="Horton D.L."/>
            <person name="Alikhan N.F."/>
            <person name="Baker D."/>
            <person name="Gharbi K."/>
            <person name="Hall N."/>
            <person name="Watson M."/>
            <person name="Adriaenssens E.M."/>
            <person name="Foster-Nyarko E."/>
            <person name="Jarju S."/>
            <person name="Secka A."/>
            <person name="Antonio M."/>
            <person name="Oren A."/>
            <person name="Chaudhuri R.R."/>
            <person name="La Ragione R."/>
            <person name="Hildebrand F."/>
            <person name="Pallen M.J."/>
        </authorList>
    </citation>
    <scope>NUCLEOTIDE SEQUENCE</scope>
    <source>
        <strain evidence="4">ChiHjej12B11-16260</strain>
    </source>
</reference>
<evidence type="ECO:0000313" key="5">
    <source>
        <dbReference type="Proteomes" id="UP000824246"/>
    </source>
</evidence>
<gene>
    <name evidence="4" type="ORF">H9982_06860</name>
</gene>
<comment type="caution">
    <text evidence="4">The sequence shown here is derived from an EMBL/GenBank/DDBJ whole genome shotgun (WGS) entry which is preliminary data.</text>
</comment>
<comment type="similarity">
    <text evidence="1 2">Belongs to the small heat shock protein (HSP20) family.</text>
</comment>
<dbReference type="AlphaFoldDB" id="A0A9D2AQ83"/>
<name>A0A9D2AQ83_9BACT</name>
<dbReference type="Proteomes" id="UP000824246">
    <property type="component" value="Unassembled WGS sequence"/>
</dbReference>
<dbReference type="PANTHER" id="PTHR11527">
    <property type="entry name" value="HEAT-SHOCK PROTEIN 20 FAMILY MEMBER"/>
    <property type="match status" value="1"/>
</dbReference>
<proteinExistence type="inferred from homology"/>
<evidence type="ECO:0000259" key="3">
    <source>
        <dbReference type="PROSITE" id="PS01031"/>
    </source>
</evidence>
<sequence>MTTPAKRMQNWLPGIFNDFFGNEWLAKSNAAAPALNIVETDKEYIVEIAAPGMTKDDFCVTVDKNDQLVVTVENRNEDAEKERKGKFLRREFTYSQFQQTLILPENVNKEKIEARQANGVLTITIPKAHETMTEAPQRIAIK</sequence>
<protein>
    <submittedName>
        <fullName evidence="4">Hsp20/alpha crystallin family protein</fullName>
    </submittedName>
</protein>
<evidence type="ECO:0000313" key="4">
    <source>
        <dbReference type="EMBL" id="HIX45925.1"/>
    </source>
</evidence>
<accession>A0A9D2AQ83</accession>
<dbReference type="PROSITE" id="PS01031">
    <property type="entry name" value="SHSP"/>
    <property type="match status" value="1"/>
</dbReference>
<dbReference type="CDD" id="cd06464">
    <property type="entry name" value="ACD_sHsps-like"/>
    <property type="match status" value="1"/>
</dbReference>
<dbReference type="EMBL" id="DXFB01000177">
    <property type="protein sequence ID" value="HIX45925.1"/>
    <property type="molecule type" value="Genomic_DNA"/>
</dbReference>
<feature type="domain" description="SHSP" evidence="3">
    <location>
        <begin position="26"/>
        <end position="142"/>
    </location>
</feature>
<dbReference type="Gene3D" id="2.60.40.790">
    <property type="match status" value="1"/>
</dbReference>
<dbReference type="SUPFAM" id="SSF49764">
    <property type="entry name" value="HSP20-like chaperones"/>
    <property type="match status" value="1"/>
</dbReference>
<evidence type="ECO:0000256" key="2">
    <source>
        <dbReference type="RuleBase" id="RU003616"/>
    </source>
</evidence>
<organism evidence="4 5">
    <name type="scientific">Candidatus Barnesiella excrementipullorum</name>
    <dbReference type="NCBI Taxonomy" id="2838479"/>
    <lineage>
        <taxon>Bacteria</taxon>
        <taxon>Pseudomonadati</taxon>
        <taxon>Bacteroidota</taxon>
        <taxon>Bacteroidia</taxon>
        <taxon>Bacteroidales</taxon>
        <taxon>Barnesiellaceae</taxon>
        <taxon>Barnesiella</taxon>
    </lineage>
</organism>
<dbReference type="Pfam" id="PF00011">
    <property type="entry name" value="HSP20"/>
    <property type="match status" value="1"/>
</dbReference>